<evidence type="ECO:0000313" key="2">
    <source>
        <dbReference type="Proteomes" id="UP001055072"/>
    </source>
</evidence>
<accession>A0ACB8TUM0</accession>
<keyword evidence="1" id="KW-0378">Hydrolase</keyword>
<protein>
    <submittedName>
        <fullName evidence="1">P-loop containing nucleoside triphosphate hydrolase protein</fullName>
    </submittedName>
</protein>
<keyword evidence="2" id="KW-1185">Reference proteome</keyword>
<proteinExistence type="predicted"/>
<comment type="caution">
    <text evidence="1">The sequence shown here is derived from an EMBL/GenBank/DDBJ whole genome shotgun (WGS) entry which is preliminary data.</text>
</comment>
<reference evidence="1" key="1">
    <citation type="journal article" date="2021" name="Environ. Microbiol.">
        <title>Gene family expansions and transcriptome signatures uncover fungal adaptations to wood decay.</title>
        <authorList>
            <person name="Hage H."/>
            <person name="Miyauchi S."/>
            <person name="Viragh M."/>
            <person name="Drula E."/>
            <person name="Min B."/>
            <person name="Chaduli D."/>
            <person name="Navarro D."/>
            <person name="Favel A."/>
            <person name="Norest M."/>
            <person name="Lesage-Meessen L."/>
            <person name="Balint B."/>
            <person name="Merenyi Z."/>
            <person name="de Eugenio L."/>
            <person name="Morin E."/>
            <person name="Martinez A.T."/>
            <person name="Baldrian P."/>
            <person name="Stursova M."/>
            <person name="Martinez M.J."/>
            <person name="Novotny C."/>
            <person name="Magnuson J.K."/>
            <person name="Spatafora J.W."/>
            <person name="Maurice S."/>
            <person name="Pangilinan J."/>
            <person name="Andreopoulos W."/>
            <person name="LaButti K."/>
            <person name="Hundley H."/>
            <person name="Na H."/>
            <person name="Kuo A."/>
            <person name="Barry K."/>
            <person name="Lipzen A."/>
            <person name="Henrissat B."/>
            <person name="Riley R."/>
            <person name="Ahrendt S."/>
            <person name="Nagy L.G."/>
            <person name="Grigoriev I.V."/>
            <person name="Martin F."/>
            <person name="Rosso M.N."/>
        </authorList>
    </citation>
    <scope>NUCLEOTIDE SEQUENCE</scope>
    <source>
        <strain evidence="1">CBS 384.51</strain>
    </source>
</reference>
<name>A0ACB8TUM0_9APHY</name>
<dbReference type="Proteomes" id="UP001055072">
    <property type="component" value="Unassembled WGS sequence"/>
</dbReference>
<dbReference type="EMBL" id="MU274929">
    <property type="protein sequence ID" value="KAI0085673.1"/>
    <property type="molecule type" value="Genomic_DNA"/>
</dbReference>
<organism evidence="1 2">
    <name type="scientific">Irpex rosettiformis</name>
    <dbReference type="NCBI Taxonomy" id="378272"/>
    <lineage>
        <taxon>Eukaryota</taxon>
        <taxon>Fungi</taxon>
        <taxon>Dikarya</taxon>
        <taxon>Basidiomycota</taxon>
        <taxon>Agaricomycotina</taxon>
        <taxon>Agaricomycetes</taxon>
        <taxon>Polyporales</taxon>
        <taxon>Irpicaceae</taxon>
        <taxon>Irpex</taxon>
    </lineage>
</organism>
<sequence>MPKAGRSKWYAVRRGWNGPQIYNNWEEAKSNVSRFSGAVFKSFLSRSQAEEWLHAGMDIDAPLANDMLPTAPHPRNSVPRETIKASLTSPSGLSTPPGDLEMDVSVEPSEPPPVPTIKLSPEQEHVLKLVKSGTSVFFTGSAGTGKSVLLREIIQWCKDVDRKFAVTASTGIAAVNIGGCTLHSWAGIALGKETAEKLVGKIIGQDKWRRTKERQARIEQGLPPEGYDSDYDDKSNPKTLKRWRQCRTLIIDEISMIDGKLFDKLEFIGRALRRNPKPFGV</sequence>
<evidence type="ECO:0000313" key="1">
    <source>
        <dbReference type="EMBL" id="KAI0085673.1"/>
    </source>
</evidence>
<gene>
    <name evidence="1" type="ORF">BDY19DRAFT_433208</name>
</gene>